<evidence type="ECO:0000256" key="3">
    <source>
        <dbReference type="SAM" id="MobiDB-lite"/>
    </source>
</evidence>
<dbReference type="Proteomes" id="UP000480854">
    <property type="component" value="Unassembled WGS sequence"/>
</dbReference>
<evidence type="ECO:0008006" key="8">
    <source>
        <dbReference type="Google" id="ProtNLM"/>
    </source>
</evidence>
<evidence type="ECO:0000259" key="4">
    <source>
        <dbReference type="Pfam" id="PF03389"/>
    </source>
</evidence>
<evidence type="ECO:0000259" key="5">
    <source>
        <dbReference type="Pfam" id="PF18821"/>
    </source>
</evidence>
<evidence type="ECO:0000313" key="7">
    <source>
        <dbReference type="Proteomes" id="UP000480854"/>
    </source>
</evidence>
<feature type="domain" description="Large polyvalent protein-associated" evidence="5">
    <location>
        <begin position="359"/>
        <end position="425"/>
    </location>
</feature>
<dbReference type="Gene3D" id="3.30.930.30">
    <property type="match status" value="1"/>
</dbReference>
<sequence>MAIAFGQVQSINRRSGRSPQAAAAYRAGTRLVDGLTGRIHDYSRRRGVVHSEITAPDDAPWATERQRLWDEAGKADSGATRTVAREWLGALPHELSPEGRAAVCRSFAAWLVERHGVAVDWSIHAPDPRASLADAPPEHQGRNHHVHMLATSRTVLPTGMGAKTRELDNKATSASHIEAWRQQWEATVNARLEQEQHAARIDMRSYQRQGRHRQGLPKLGPTAAAIERRGAPSDAGNRIRAVRRRNGEADLLGRRLVLEWKALSEQEAAMQLETQKTIPTGNPWKGQPVPLVGGVRPIGGSGKKPTRETRKLPTAEERQAWKADRLSSHYDADLHHHADAIRQVRFDCPPYGIQLTDWSWVRDHGEKVCLHGAVSDQSVNVMADVMQAKGWQRVEIWGDDEFKARMWLECTVRGMEVTNYEPPAPMRDQLLEAAGVRPAEPVADSHAATADLDGAHAPRLTPKGVAA</sequence>
<dbReference type="InterPro" id="IPR005053">
    <property type="entry name" value="MobA_MobL"/>
</dbReference>
<proteinExistence type="inferred from homology"/>
<gene>
    <name evidence="6" type="ORF">DS843_16760</name>
</gene>
<keyword evidence="7" id="KW-1185">Reference proteome</keyword>
<organism evidence="6 7">
    <name type="scientific">Roseomonas genomospecies 6</name>
    <dbReference type="NCBI Taxonomy" id="214106"/>
    <lineage>
        <taxon>Bacteria</taxon>
        <taxon>Pseudomonadati</taxon>
        <taxon>Pseudomonadota</taxon>
        <taxon>Alphaproteobacteria</taxon>
        <taxon>Acetobacterales</taxon>
        <taxon>Roseomonadaceae</taxon>
        <taxon>Roseomonas</taxon>
    </lineage>
</organism>
<dbReference type="Pfam" id="PF03389">
    <property type="entry name" value="MobA_MobL"/>
    <property type="match status" value="1"/>
</dbReference>
<feature type="region of interest" description="Disordered" evidence="3">
    <location>
        <begin position="278"/>
        <end position="314"/>
    </location>
</feature>
<dbReference type="RefSeq" id="WP_149470028.1">
    <property type="nucleotide sequence ID" value="NZ_QOKW01000013.1"/>
</dbReference>
<dbReference type="EMBL" id="QOKW01000013">
    <property type="protein sequence ID" value="KAA0679167.1"/>
    <property type="molecule type" value="Genomic_DNA"/>
</dbReference>
<dbReference type="OrthoDB" id="1826980at2"/>
<reference evidence="6 7" key="1">
    <citation type="submission" date="2018-07" db="EMBL/GenBank/DDBJ databases">
        <title>Genome sequence of Azospirillum sp. ATCC 49961.</title>
        <authorList>
            <person name="Sant'Anna F.H."/>
            <person name="Baldani J.I."/>
            <person name="Zilli J.E."/>
            <person name="Reis V.M."/>
            <person name="Hartmann A."/>
            <person name="Cruz L."/>
            <person name="de Souza E.M."/>
            <person name="de Oliveira Pedrosa F."/>
            <person name="Passaglia L.M.P."/>
        </authorList>
    </citation>
    <scope>NUCLEOTIDE SEQUENCE [LARGE SCALE GENOMIC DNA]</scope>
    <source>
        <strain evidence="6 7">ATCC 49961</strain>
    </source>
</reference>
<feature type="domain" description="MobA/MobL protein" evidence="4">
    <location>
        <begin position="17"/>
        <end position="229"/>
    </location>
</feature>
<comment type="similarity">
    <text evidence="1">Belongs to the MobA/MobL family.</text>
</comment>
<evidence type="ECO:0000313" key="6">
    <source>
        <dbReference type="EMBL" id="KAA0679167.1"/>
    </source>
</evidence>
<protein>
    <recommendedName>
        <fullName evidence="8">MobA/MobL protein domain-containing protein</fullName>
    </recommendedName>
</protein>
<dbReference type="AlphaFoldDB" id="A0A9W7NHY5"/>
<dbReference type="Pfam" id="PF18821">
    <property type="entry name" value="LPD7"/>
    <property type="match status" value="1"/>
</dbReference>
<evidence type="ECO:0000256" key="2">
    <source>
        <dbReference type="ARBA" id="ARBA00022971"/>
    </source>
</evidence>
<dbReference type="InterPro" id="IPR040677">
    <property type="entry name" value="LPD7"/>
</dbReference>
<accession>A0A9W7NHY5</accession>
<feature type="compositionally biased region" description="Basic and acidic residues" evidence="3">
    <location>
        <begin position="305"/>
        <end position="314"/>
    </location>
</feature>
<comment type="caution">
    <text evidence="6">The sequence shown here is derived from an EMBL/GenBank/DDBJ whole genome shotgun (WGS) entry which is preliminary data.</text>
</comment>
<name>A0A9W7NHY5_9PROT</name>
<evidence type="ECO:0000256" key="1">
    <source>
        <dbReference type="ARBA" id="ARBA00010873"/>
    </source>
</evidence>
<keyword evidence="2" id="KW-0184">Conjugation</keyword>